<dbReference type="PATRIC" id="fig|243275.7.peg.1711"/>
<evidence type="ECO:0000256" key="1">
    <source>
        <dbReference type="SAM" id="Phobius"/>
    </source>
</evidence>
<sequence length="191" mass="21989">MIFMDKMTKLDHMSERVKKTGNPKKLNPNTYLGSLESYFELVQNEYRYERDRKQGLETRSGIVLTIVAAMVAIIFDKIPFKDIFSLMMPQLNFIILLKIIAGLLVYFSYIGSVFFAFKTLYTASYAMYNVANISSEKLGNQKNIELGIIITAYRDIIKENRKINEKKAKAFEHAIKLIVICSISVSIYINL</sequence>
<name>Q73LR3_TREDE</name>
<keyword evidence="1" id="KW-1133">Transmembrane helix</keyword>
<dbReference type="eggNOG" id="ENOG5033JJJ">
    <property type="taxonomic scope" value="Bacteria"/>
</dbReference>
<evidence type="ECO:0000313" key="3">
    <source>
        <dbReference type="Proteomes" id="UP000008212"/>
    </source>
</evidence>
<reference evidence="2 3" key="1">
    <citation type="journal article" date="2004" name="Proc. Natl. Acad. Sci. U.S.A.">
        <title>Comparison of the genome of the oral pathogen Treponema denticola with other spirochete genomes.</title>
        <authorList>
            <person name="Seshadri R."/>
            <person name="Myers G.S."/>
            <person name="Tettelin H."/>
            <person name="Eisen J.A."/>
            <person name="Heidelberg J.F."/>
            <person name="Dodson R.J."/>
            <person name="Davidsen T.M."/>
            <person name="DeBoy R.T."/>
            <person name="Fouts D.E."/>
            <person name="Haft D.H."/>
            <person name="Selengut J."/>
            <person name="Ren Q."/>
            <person name="Brinkac L.M."/>
            <person name="Madupu R."/>
            <person name="Kolonay J."/>
            <person name="Durkin S.A."/>
            <person name="Daugherty S.C."/>
            <person name="Shetty J."/>
            <person name="Shvartsbeyn A."/>
            <person name="Gebregeorgis E."/>
            <person name="Geer K."/>
            <person name="Tsegaye G."/>
            <person name="Malek J."/>
            <person name="Ayodeji B."/>
            <person name="Shatsman S."/>
            <person name="McLeod M.P."/>
            <person name="Smajs D."/>
            <person name="Howell J.K."/>
            <person name="Pal S."/>
            <person name="Amin A."/>
            <person name="Vashisth P."/>
            <person name="McNeill T.Z."/>
            <person name="Xiang Q."/>
            <person name="Sodergren E."/>
            <person name="Baca E."/>
            <person name="Weinstock G.M."/>
            <person name="Norris S.J."/>
            <person name="Fraser C.M."/>
            <person name="Paulsen I.T."/>
        </authorList>
    </citation>
    <scope>NUCLEOTIDE SEQUENCE [LARGE SCALE GENOMIC DNA]</scope>
    <source>
        <strain evidence="3">ATCC 35405 / DSM 14222 / CIP 103919 / JCM 8153 / KCTC 15104</strain>
    </source>
</reference>
<accession>Q73LR3</accession>
<dbReference type="KEGG" id="tde:TDE_1799"/>
<dbReference type="PaxDb" id="243275-TDE_1799"/>
<dbReference type="STRING" id="243275.TDE_1799"/>
<feature type="transmembrane region" description="Helical" evidence="1">
    <location>
        <begin position="95"/>
        <end position="117"/>
    </location>
</feature>
<keyword evidence="1" id="KW-0472">Membrane</keyword>
<feature type="transmembrane region" description="Helical" evidence="1">
    <location>
        <begin position="56"/>
        <end position="75"/>
    </location>
</feature>
<keyword evidence="1" id="KW-0812">Transmembrane</keyword>
<proteinExistence type="predicted"/>
<dbReference type="EMBL" id="AE017226">
    <property type="protein sequence ID" value="AAS12314.1"/>
    <property type="molecule type" value="Genomic_DNA"/>
</dbReference>
<protein>
    <submittedName>
        <fullName evidence="2">Uncharacterized protein</fullName>
    </submittedName>
</protein>
<keyword evidence="3" id="KW-1185">Reference proteome</keyword>
<organism evidence="2 3">
    <name type="scientific">Treponema denticola (strain ATCC 35405 / DSM 14222 / CIP 103919 / JCM 8153 / KCTC 15104)</name>
    <dbReference type="NCBI Taxonomy" id="243275"/>
    <lineage>
        <taxon>Bacteria</taxon>
        <taxon>Pseudomonadati</taxon>
        <taxon>Spirochaetota</taxon>
        <taxon>Spirochaetia</taxon>
        <taxon>Spirochaetales</taxon>
        <taxon>Treponemataceae</taxon>
        <taxon>Treponema</taxon>
    </lineage>
</organism>
<evidence type="ECO:0000313" key="2">
    <source>
        <dbReference type="EMBL" id="AAS12314.1"/>
    </source>
</evidence>
<dbReference type="AlphaFoldDB" id="Q73LR3"/>
<feature type="transmembrane region" description="Helical" evidence="1">
    <location>
        <begin position="170"/>
        <end position="189"/>
    </location>
</feature>
<gene>
    <name evidence="2" type="ordered locus">TDE_1799</name>
</gene>
<dbReference type="Proteomes" id="UP000008212">
    <property type="component" value="Chromosome"/>
</dbReference>
<dbReference type="OrthoDB" id="10010397at2"/>
<dbReference type="HOGENOM" id="CLU_1420886_0_0_12"/>